<dbReference type="PANTHER" id="PTHR35526">
    <property type="entry name" value="ANTI-SIGMA-F FACTOR RSBW-RELATED"/>
    <property type="match status" value="1"/>
</dbReference>
<gene>
    <name evidence="4" type="ORF">BJ982_002471</name>
</gene>
<keyword evidence="1" id="KW-0808">Transferase</keyword>
<dbReference type="InterPro" id="IPR036890">
    <property type="entry name" value="HATPase_C_sf"/>
</dbReference>
<dbReference type="GO" id="GO:0004674">
    <property type="term" value="F:protein serine/threonine kinase activity"/>
    <property type="evidence" value="ECO:0007669"/>
    <property type="project" value="UniProtKB-KW"/>
</dbReference>
<evidence type="ECO:0000256" key="2">
    <source>
        <dbReference type="SAM" id="MobiDB-lite"/>
    </source>
</evidence>
<dbReference type="Proteomes" id="UP000542210">
    <property type="component" value="Unassembled WGS sequence"/>
</dbReference>
<dbReference type="CDD" id="cd16936">
    <property type="entry name" value="HATPase_RsbW-like"/>
    <property type="match status" value="1"/>
</dbReference>
<organism evidence="4 5">
    <name type="scientific">Sphaerisporangium siamense</name>
    <dbReference type="NCBI Taxonomy" id="795645"/>
    <lineage>
        <taxon>Bacteria</taxon>
        <taxon>Bacillati</taxon>
        <taxon>Actinomycetota</taxon>
        <taxon>Actinomycetes</taxon>
        <taxon>Streptosporangiales</taxon>
        <taxon>Streptosporangiaceae</taxon>
        <taxon>Sphaerisporangium</taxon>
    </lineage>
</organism>
<dbReference type="PANTHER" id="PTHR35526:SF3">
    <property type="entry name" value="ANTI-SIGMA-F FACTOR RSBW"/>
    <property type="match status" value="1"/>
</dbReference>
<sequence>MRSRKDIRFSSGEHKGKRMMTGNLLGVTELVGTPESVSRARAYVREKLGVDHPALDDVILLVSEVVTNAVVHSDSRNGGRITLALADFHDFVRVDVVDAGGGTITRTSDDPCAEGGRGLLLLETLAHRWNVHKTSTDRTVWFDVTYERKNTPTDPLLAESATDSSPLTKCAPDLPPLPRPRKSADPL</sequence>
<accession>A0A7W7G950</accession>
<dbReference type="AlphaFoldDB" id="A0A7W7G950"/>
<evidence type="ECO:0000313" key="4">
    <source>
        <dbReference type="EMBL" id="MBB4700927.1"/>
    </source>
</evidence>
<dbReference type="Pfam" id="PF13581">
    <property type="entry name" value="HATPase_c_2"/>
    <property type="match status" value="1"/>
</dbReference>
<feature type="region of interest" description="Disordered" evidence="2">
    <location>
        <begin position="152"/>
        <end position="187"/>
    </location>
</feature>
<protein>
    <submittedName>
        <fullName evidence="4">Anti-sigma regulatory factor (Ser/Thr protein kinase)</fullName>
    </submittedName>
</protein>
<keyword evidence="1" id="KW-0723">Serine/threonine-protein kinase</keyword>
<evidence type="ECO:0000259" key="3">
    <source>
        <dbReference type="Pfam" id="PF13581"/>
    </source>
</evidence>
<feature type="domain" description="Histidine kinase/HSP90-like ATPase" evidence="3">
    <location>
        <begin position="33"/>
        <end position="141"/>
    </location>
</feature>
<proteinExistence type="predicted"/>
<name>A0A7W7G950_9ACTN</name>
<keyword evidence="5" id="KW-1185">Reference proteome</keyword>
<evidence type="ECO:0000313" key="5">
    <source>
        <dbReference type="Proteomes" id="UP000542210"/>
    </source>
</evidence>
<evidence type="ECO:0000256" key="1">
    <source>
        <dbReference type="ARBA" id="ARBA00022527"/>
    </source>
</evidence>
<dbReference type="RefSeq" id="WP_184879692.1">
    <property type="nucleotide sequence ID" value="NZ_BOOV01000017.1"/>
</dbReference>
<dbReference type="InterPro" id="IPR050267">
    <property type="entry name" value="Anti-sigma-factor_SerPK"/>
</dbReference>
<dbReference type="Gene3D" id="3.30.565.10">
    <property type="entry name" value="Histidine kinase-like ATPase, C-terminal domain"/>
    <property type="match status" value="1"/>
</dbReference>
<comment type="caution">
    <text evidence="4">The sequence shown here is derived from an EMBL/GenBank/DDBJ whole genome shotgun (WGS) entry which is preliminary data.</text>
</comment>
<dbReference type="SUPFAM" id="SSF55874">
    <property type="entry name" value="ATPase domain of HSP90 chaperone/DNA topoisomerase II/histidine kinase"/>
    <property type="match status" value="1"/>
</dbReference>
<keyword evidence="1" id="KW-0418">Kinase</keyword>
<reference evidence="4 5" key="1">
    <citation type="submission" date="2020-08" db="EMBL/GenBank/DDBJ databases">
        <title>Sequencing the genomes of 1000 actinobacteria strains.</title>
        <authorList>
            <person name="Klenk H.-P."/>
        </authorList>
    </citation>
    <scope>NUCLEOTIDE SEQUENCE [LARGE SCALE GENOMIC DNA]</scope>
    <source>
        <strain evidence="4 5">DSM 45784</strain>
    </source>
</reference>
<dbReference type="EMBL" id="JACHND010000001">
    <property type="protein sequence ID" value="MBB4700927.1"/>
    <property type="molecule type" value="Genomic_DNA"/>
</dbReference>
<dbReference type="InterPro" id="IPR003594">
    <property type="entry name" value="HATPase_dom"/>
</dbReference>